<dbReference type="InterPro" id="IPR032854">
    <property type="entry name" value="ALKBH3"/>
</dbReference>
<feature type="domain" description="Fe2OG dioxygenase" evidence="6">
    <location>
        <begin position="266"/>
        <end position="403"/>
    </location>
</feature>
<dbReference type="GO" id="GO:0006307">
    <property type="term" value="P:DNA alkylation repair"/>
    <property type="evidence" value="ECO:0007669"/>
    <property type="project" value="InterPro"/>
</dbReference>
<evidence type="ECO:0000259" key="7">
    <source>
        <dbReference type="PROSITE" id="PS51999"/>
    </source>
</evidence>
<dbReference type="STRING" id="69771.A0A1V6PNZ0"/>
<evidence type="ECO:0000256" key="1">
    <source>
        <dbReference type="ARBA" id="ARBA00022723"/>
    </source>
</evidence>
<dbReference type="Proteomes" id="UP000191522">
    <property type="component" value="Unassembled WGS sequence"/>
</dbReference>
<feature type="region of interest" description="Disordered" evidence="5">
    <location>
        <begin position="1"/>
        <end position="31"/>
    </location>
</feature>
<evidence type="ECO:0000256" key="2">
    <source>
        <dbReference type="ARBA" id="ARBA00022771"/>
    </source>
</evidence>
<sequence>MDKFVSRKRRKLSPVEETGVDRSEASLVPENQADESTDIKLAILISLYPDIKQDDILDILVSCDGSIDAASSLLASQGPAESSSTPKKRATTTSSFGIQTSLSSHVLTKSQDGSLVSINEGMASRKSLPTKKGQTLHLYAPEDVAAYTPCTIIHNFLPPEEANKLLIELLDESQHFSRYEFQLFSRTVQSPHTACVYVSTPEEYKQQTSEYTYGGTYRSNVRQATPQLRTVSRKVQHTVNEEIQKRIHDVYPDGKKLKYQSPKQWRPNAAFVNCYDGPAESVGYHADELTYLGPHPVIGSLSLGVEREFRIRRIVARDDEADAEGAAASGNKSSSLSKTKGQKAAARADSQGQISIHLPHNSLLVMHAEMQEEWKHAITPAQTVSPHPISGNRRINITYRWYRDTLHPRYTPRCRCGVHAILRCAQRKRETRGRYMWMCYAGFVPGKQGCSFFQWAEFDNDGDPVLNRQLDEEAEDVAPRLASFSASQ</sequence>
<dbReference type="Gene3D" id="2.60.120.590">
    <property type="entry name" value="Alpha-ketoglutarate-dependent dioxygenase AlkB-like"/>
    <property type="match status" value="1"/>
</dbReference>
<feature type="compositionally biased region" description="Polar residues" evidence="5">
    <location>
        <begin position="330"/>
        <end position="339"/>
    </location>
</feature>
<dbReference type="PANTHER" id="PTHR31212">
    <property type="entry name" value="ALPHA-KETOGLUTARATE-DEPENDENT DIOXYGENASE ALKB HOMOLOG 3"/>
    <property type="match status" value="1"/>
</dbReference>
<keyword evidence="1" id="KW-0479">Metal-binding</keyword>
<dbReference type="GO" id="GO:0008270">
    <property type="term" value="F:zinc ion binding"/>
    <property type="evidence" value="ECO:0007669"/>
    <property type="project" value="UniProtKB-KW"/>
</dbReference>
<dbReference type="SUPFAM" id="SSF51197">
    <property type="entry name" value="Clavaminate synthase-like"/>
    <property type="match status" value="1"/>
</dbReference>
<feature type="region of interest" description="Disordered" evidence="5">
    <location>
        <begin position="75"/>
        <end position="94"/>
    </location>
</feature>
<dbReference type="EMBL" id="MDYL01000001">
    <property type="protein sequence ID" value="OQD78691.1"/>
    <property type="molecule type" value="Genomic_DNA"/>
</dbReference>
<feature type="region of interest" description="Disordered" evidence="5">
    <location>
        <begin position="320"/>
        <end position="351"/>
    </location>
</feature>
<accession>A0A1V6PNZ0</accession>
<dbReference type="InterPro" id="IPR005123">
    <property type="entry name" value="Oxoglu/Fe-dep_dioxygenase_dom"/>
</dbReference>
<dbReference type="InterPro" id="IPR010666">
    <property type="entry name" value="Znf_GRF"/>
</dbReference>
<dbReference type="OMA" id="IDPHPLA"/>
<dbReference type="CDD" id="cd14279">
    <property type="entry name" value="CUE"/>
    <property type="match status" value="1"/>
</dbReference>
<keyword evidence="2 4" id="KW-0863">Zinc-finger</keyword>
<keyword evidence="9" id="KW-1185">Reference proteome</keyword>
<evidence type="ECO:0000256" key="3">
    <source>
        <dbReference type="ARBA" id="ARBA00022833"/>
    </source>
</evidence>
<organism evidence="8 9">
    <name type="scientific">Penicillium decumbens</name>
    <dbReference type="NCBI Taxonomy" id="69771"/>
    <lineage>
        <taxon>Eukaryota</taxon>
        <taxon>Fungi</taxon>
        <taxon>Dikarya</taxon>
        <taxon>Ascomycota</taxon>
        <taxon>Pezizomycotina</taxon>
        <taxon>Eurotiomycetes</taxon>
        <taxon>Eurotiomycetidae</taxon>
        <taxon>Eurotiales</taxon>
        <taxon>Aspergillaceae</taxon>
        <taxon>Penicillium</taxon>
    </lineage>
</organism>
<proteinExistence type="predicted"/>
<dbReference type="PANTHER" id="PTHR31212:SF4">
    <property type="entry name" value="ALPHA-KETOGLUTARATE-DEPENDENT DIOXYGENASE ALKB HOMOLOG 3"/>
    <property type="match status" value="1"/>
</dbReference>
<dbReference type="GO" id="GO:0051213">
    <property type="term" value="F:dioxygenase activity"/>
    <property type="evidence" value="ECO:0007669"/>
    <property type="project" value="InterPro"/>
</dbReference>
<protein>
    <submittedName>
        <fullName evidence="8">Uncharacterized protein</fullName>
    </submittedName>
</protein>
<feature type="compositionally biased region" description="Basic residues" evidence="5">
    <location>
        <begin position="1"/>
        <end position="12"/>
    </location>
</feature>
<dbReference type="OrthoDB" id="545910at2759"/>
<keyword evidence="3" id="KW-0862">Zinc</keyword>
<evidence type="ECO:0000313" key="9">
    <source>
        <dbReference type="Proteomes" id="UP000191522"/>
    </source>
</evidence>
<evidence type="ECO:0000259" key="6">
    <source>
        <dbReference type="PROSITE" id="PS51471"/>
    </source>
</evidence>
<dbReference type="PROSITE" id="PS51471">
    <property type="entry name" value="FE2OG_OXY"/>
    <property type="match status" value="1"/>
</dbReference>
<reference evidence="9" key="1">
    <citation type="journal article" date="2017" name="Nat. Microbiol.">
        <title>Global analysis of biosynthetic gene clusters reveals vast potential of secondary metabolite production in Penicillium species.</title>
        <authorList>
            <person name="Nielsen J.C."/>
            <person name="Grijseels S."/>
            <person name="Prigent S."/>
            <person name="Ji B."/>
            <person name="Dainat J."/>
            <person name="Nielsen K.F."/>
            <person name="Frisvad J.C."/>
            <person name="Workman M."/>
            <person name="Nielsen J."/>
        </authorList>
    </citation>
    <scope>NUCLEOTIDE SEQUENCE [LARGE SCALE GENOMIC DNA]</scope>
    <source>
        <strain evidence="9">IBT 11843</strain>
    </source>
</reference>
<feature type="domain" description="GRF-type" evidence="7">
    <location>
        <begin position="414"/>
        <end position="459"/>
    </location>
</feature>
<name>A0A1V6PNZ0_PENDC</name>
<evidence type="ECO:0000313" key="8">
    <source>
        <dbReference type="EMBL" id="OQD78691.1"/>
    </source>
</evidence>
<dbReference type="InterPro" id="IPR027450">
    <property type="entry name" value="AlkB-like"/>
</dbReference>
<dbReference type="PROSITE" id="PS51999">
    <property type="entry name" value="ZF_GRF"/>
    <property type="match status" value="1"/>
</dbReference>
<dbReference type="AlphaFoldDB" id="A0A1V6PNZ0"/>
<dbReference type="InterPro" id="IPR037151">
    <property type="entry name" value="AlkB-like_sf"/>
</dbReference>
<comment type="caution">
    <text evidence="8">The sequence shown here is derived from an EMBL/GenBank/DDBJ whole genome shotgun (WGS) entry which is preliminary data.</text>
</comment>
<dbReference type="FunFam" id="2.60.120.590:FF:000010">
    <property type="entry name" value="GRF zinc finger domain protein"/>
    <property type="match status" value="1"/>
</dbReference>
<evidence type="ECO:0000256" key="4">
    <source>
        <dbReference type="PROSITE-ProRule" id="PRU01343"/>
    </source>
</evidence>
<gene>
    <name evidence="8" type="ORF">PENDEC_c001G01940</name>
</gene>
<evidence type="ECO:0000256" key="5">
    <source>
        <dbReference type="SAM" id="MobiDB-lite"/>
    </source>
</evidence>
<dbReference type="Pfam" id="PF13532">
    <property type="entry name" value="2OG-FeII_Oxy_2"/>
    <property type="match status" value="1"/>
</dbReference>